<dbReference type="NCBIfam" id="TIGR04129">
    <property type="entry name" value="CxxH_BA5709"/>
    <property type="match status" value="1"/>
</dbReference>
<proteinExistence type="predicted"/>
<dbReference type="Pfam" id="PF14116">
    <property type="entry name" value="YyzF"/>
    <property type="match status" value="1"/>
</dbReference>
<dbReference type="Proteomes" id="UP000030147">
    <property type="component" value="Unassembled WGS sequence"/>
</dbReference>
<keyword evidence="2" id="KW-1185">Reference proteome</keyword>
<dbReference type="AlphaFoldDB" id="A0A0A2TCB9"/>
<dbReference type="InterPro" id="IPR025626">
    <property type="entry name" value="YyzF"/>
</dbReference>
<name>A0A0A2TCB9_9BACI</name>
<comment type="caution">
    <text evidence="1">The sequence shown here is derived from an EMBL/GenBank/DDBJ whole genome shotgun (WGS) entry which is preliminary data.</text>
</comment>
<sequence>MKLYVCQEHVDKAMDVVVDEYETFPRLEKVDEDISLSTGCEYCGERSVYMVANTGSSTI</sequence>
<dbReference type="OrthoDB" id="1652387at2"/>
<organism evidence="1 2">
    <name type="scientific">Pontibacillus yanchengensis Y32</name>
    <dbReference type="NCBI Taxonomy" id="1385514"/>
    <lineage>
        <taxon>Bacteria</taxon>
        <taxon>Bacillati</taxon>
        <taxon>Bacillota</taxon>
        <taxon>Bacilli</taxon>
        <taxon>Bacillales</taxon>
        <taxon>Bacillaceae</taxon>
        <taxon>Pontibacillus</taxon>
    </lineage>
</organism>
<evidence type="ECO:0000313" key="1">
    <source>
        <dbReference type="EMBL" id="KGP73194.1"/>
    </source>
</evidence>
<protein>
    <recommendedName>
        <fullName evidence="3">CxxH/CxxC protein</fullName>
    </recommendedName>
</protein>
<accession>A0A0A2TCB9</accession>
<evidence type="ECO:0008006" key="3">
    <source>
        <dbReference type="Google" id="ProtNLM"/>
    </source>
</evidence>
<dbReference type="eggNOG" id="ENOG5032DAQ">
    <property type="taxonomic scope" value="Bacteria"/>
</dbReference>
<gene>
    <name evidence="1" type="ORF">N782_06765</name>
</gene>
<dbReference type="RefSeq" id="WP_036818123.1">
    <property type="nucleotide sequence ID" value="NZ_AVBF01000016.1"/>
</dbReference>
<reference evidence="1 2" key="1">
    <citation type="journal article" date="2015" name="Stand. Genomic Sci.">
        <title>High quality draft genome sequence of the moderately halophilic bacterium Pontibacillus yanchengensis Y32(T) and comparison among Pontibacillus genomes.</title>
        <authorList>
            <person name="Huang J."/>
            <person name="Qiao Z.X."/>
            <person name="Tang J.W."/>
            <person name="Wang G."/>
        </authorList>
    </citation>
    <scope>NUCLEOTIDE SEQUENCE [LARGE SCALE GENOMIC DNA]</scope>
    <source>
        <strain evidence="1 2">Y32</strain>
    </source>
</reference>
<dbReference type="EMBL" id="AVBF01000016">
    <property type="protein sequence ID" value="KGP73194.1"/>
    <property type="molecule type" value="Genomic_DNA"/>
</dbReference>
<dbReference type="STRING" id="1385514.N782_06765"/>
<evidence type="ECO:0000313" key="2">
    <source>
        <dbReference type="Proteomes" id="UP000030147"/>
    </source>
</evidence>